<dbReference type="AlphaFoldDB" id="A0A143Y7B0"/>
<evidence type="ECO:0000259" key="12">
    <source>
        <dbReference type="SMART" id="SM00642"/>
    </source>
</evidence>
<dbReference type="SMART" id="SM00642">
    <property type="entry name" value="Aamy"/>
    <property type="match status" value="1"/>
</dbReference>
<dbReference type="GO" id="GO:0004553">
    <property type="term" value="F:hydrolase activity, hydrolyzing O-glycosyl compounds"/>
    <property type="evidence" value="ECO:0007669"/>
    <property type="project" value="InterPro"/>
</dbReference>
<comment type="function">
    <text evidence="2 11">Synthesizes alpha-1,4-glucan chains using ADP-glucose.</text>
</comment>
<dbReference type="InterPro" id="IPR013783">
    <property type="entry name" value="Ig-like_fold"/>
</dbReference>
<dbReference type="STRING" id="140314.SAMN04488076_102118"/>
<sequence>MSAEMNILNELEKQMYLFNIGEHFESYRFFGSKKRNEDNKDGWRFTVWAPNAKSVSLVGDFSDWKPIEMHRIGKTGGWSVFTEDAKEGQCYKYYIEDKNGKKKYKIDPYSFAYEVPPKDASVILDMPDKKWKDGRWQANKKRKAIYQKPLNIYEVHFSSWKKHEDGSWYSFKDLAEALIPYVKEMGYTHIEFMPLMEHPLEASWGYQITGYYAVAARYGNLLELREFVEEAHKEGIGVIMDWVPGHFCRNDYALSYFDGTPTFEYADPNRGVNNRWGTLNFDLGKSQVHSFLISNAIFWLEEFHLDGIRVDAVSNMLYLDYDDGPWTPNEDGSNHNREGIQFLQKMNKKIFERTPDAYMIAEESTAWANVTKPIEMGGLGFNYKWVQAFKDIRKVITIHNIRFQGIFDPVVLSSIFGTGMNIYHEAGVKYYDNVNFLKGGINFSDVVTTVSPSYANEIQTPEFGEGLEGALRYNSGKIRGIINGIDYDINNPETDPKLLYHFSSTDLSGKAKNKAALQERLGLEVNPDIPLITSVGRLTDQKGYQLVQEKAEELLNSRDVQIAILGTGEAEYENSFRYFASEYPDRFSAVIDFDITLAQLMYAGSDLFLMPSAFEPCGLSQMISLRYGTLPIVHETGGLKDTVVPYNAYTGEGTGFTFMDFSGYALLGTIYRALDVYENQPKAWAAMVQTAMSQDFSWKEPAKDYLEIYESLVNE</sequence>
<dbReference type="HAMAP" id="MF_00484">
    <property type="entry name" value="Glycogen_synth"/>
    <property type="match status" value="1"/>
</dbReference>
<dbReference type="GO" id="GO:0004373">
    <property type="term" value="F:alpha-1,4-glucan glucosyltransferase (UDP-glucose donor) activity"/>
    <property type="evidence" value="ECO:0007669"/>
    <property type="project" value="InterPro"/>
</dbReference>
<evidence type="ECO:0000256" key="1">
    <source>
        <dbReference type="ARBA" id="ARBA00001478"/>
    </source>
</evidence>
<dbReference type="InterPro" id="IPR013534">
    <property type="entry name" value="Starch_synth_cat_dom"/>
</dbReference>
<dbReference type="GO" id="GO:0005978">
    <property type="term" value="P:glycogen biosynthetic process"/>
    <property type="evidence" value="ECO:0007669"/>
    <property type="project" value="UniProtKB-UniRule"/>
</dbReference>
<evidence type="ECO:0000256" key="2">
    <source>
        <dbReference type="ARBA" id="ARBA00002764"/>
    </source>
</evidence>
<dbReference type="Gene3D" id="3.20.20.80">
    <property type="entry name" value="Glycosidases"/>
    <property type="match status" value="1"/>
</dbReference>
<dbReference type="UniPathway" id="UPA00164"/>
<dbReference type="GO" id="GO:0003844">
    <property type="term" value="F:1,4-alpha-glucan branching enzyme activity"/>
    <property type="evidence" value="ECO:0007669"/>
    <property type="project" value="UniProtKB-UniRule"/>
</dbReference>
<dbReference type="GO" id="GO:0009011">
    <property type="term" value="F:alpha-1,4-glucan glucosyltransferase (ADP-glucose donor) activity"/>
    <property type="evidence" value="ECO:0007669"/>
    <property type="project" value="UniProtKB-UniRule"/>
</dbReference>
<keyword evidence="10" id="KW-0119">Carbohydrate metabolism</keyword>
<gene>
    <name evidence="11" type="primary">glgA</name>
    <name evidence="13" type="ORF">Tpal_173</name>
</gene>
<dbReference type="Pfam" id="PF08323">
    <property type="entry name" value="Glyco_transf_5"/>
    <property type="match status" value="1"/>
</dbReference>
<keyword evidence="7 11" id="KW-0328">Glycosyltransferase</keyword>
<comment type="caution">
    <text evidence="11">Lacks conserved residue(s) required for the propagation of feature annotation.</text>
</comment>
<dbReference type="InterPro" id="IPR004193">
    <property type="entry name" value="Glyco_hydro_13_N"/>
</dbReference>
<evidence type="ECO:0000256" key="8">
    <source>
        <dbReference type="ARBA" id="ARBA00022679"/>
    </source>
</evidence>
<evidence type="ECO:0000313" key="13">
    <source>
        <dbReference type="EMBL" id="CZQ81243.1"/>
    </source>
</evidence>
<dbReference type="SUPFAM" id="SSF53756">
    <property type="entry name" value="UDP-Glycosyltransferase/glycogen phosphorylase"/>
    <property type="match status" value="1"/>
</dbReference>
<comment type="catalytic activity">
    <reaction evidence="1 11">
        <text>[(1-&gt;4)-alpha-D-glucosyl](n) + ADP-alpha-D-glucose = [(1-&gt;4)-alpha-D-glucosyl](n+1) + ADP + H(+)</text>
        <dbReference type="Rhea" id="RHEA:18189"/>
        <dbReference type="Rhea" id="RHEA-COMP:9584"/>
        <dbReference type="Rhea" id="RHEA-COMP:9587"/>
        <dbReference type="ChEBI" id="CHEBI:15378"/>
        <dbReference type="ChEBI" id="CHEBI:15444"/>
        <dbReference type="ChEBI" id="CHEBI:57498"/>
        <dbReference type="ChEBI" id="CHEBI:456216"/>
        <dbReference type="EC" id="2.4.1.21"/>
    </reaction>
</comment>
<protein>
    <recommendedName>
        <fullName evidence="11">Glycogen synthase</fullName>
        <ecNumber evidence="11">2.4.1.21</ecNumber>
    </recommendedName>
    <alternativeName>
        <fullName evidence="11">Starch [bacterial glycogen] synthase</fullName>
    </alternativeName>
</protein>
<dbReference type="CDD" id="cd02855">
    <property type="entry name" value="E_set_GBE_prok_N"/>
    <property type="match status" value="1"/>
</dbReference>
<dbReference type="Gene3D" id="2.60.40.10">
    <property type="entry name" value="Immunoglobulins"/>
    <property type="match status" value="1"/>
</dbReference>
<proteinExistence type="inferred from homology"/>
<dbReference type="EC" id="2.4.1.21" evidence="11"/>
<dbReference type="RefSeq" id="WP_245825559.1">
    <property type="nucleotide sequence ID" value="NZ_FJNE01000001.1"/>
</dbReference>
<evidence type="ECO:0000313" key="14">
    <source>
        <dbReference type="Proteomes" id="UP000242754"/>
    </source>
</evidence>
<organism evidence="13 14">
    <name type="scientific">Trichococcus palustris</name>
    <dbReference type="NCBI Taxonomy" id="140314"/>
    <lineage>
        <taxon>Bacteria</taxon>
        <taxon>Bacillati</taxon>
        <taxon>Bacillota</taxon>
        <taxon>Bacilli</taxon>
        <taxon>Lactobacillales</taxon>
        <taxon>Carnobacteriaceae</taxon>
        <taxon>Trichococcus</taxon>
    </lineage>
</organism>
<evidence type="ECO:0000256" key="10">
    <source>
        <dbReference type="ARBA" id="ARBA00023277"/>
    </source>
</evidence>
<reference evidence="13 14" key="1">
    <citation type="submission" date="2016-02" db="EMBL/GenBank/DDBJ databases">
        <authorList>
            <person name="Wen L."/>
            <person name="He K."/>
            <person name="Yang H."/>
        </authorList>
    </citation>
    <scope>NUCLEOTIDE SEQUENCE [LARGE SCALE GENOMIC DNA]</scope>
    <source>
        <strain evidence="13">Trichococcus palustris</strain>
    </source>
</reference>
<evidence type="ECO:0000256" key="6">
    <source>
        <dbReference type="ARBA" id="ARBA00022600"/>
    </source>
</evidence>
<dbReference type="CDD" id="cd11322">
    <property type="entry name" value="AmyAc_Glg_BE"/>
    <property type="match status" value="1"/>
</dbReference>
<dbReference type="Pfam" id="PF00534">
    <property type="entry name" value="Glycos_transf_1"/>
    <property type="match status" value="1"/>
</dbReference>
<dbReference type="EMBL" id="FJNE01000001">
    <property type="protein sequence ID" value="CZQ81243.1"/>
    <property type="molecule type" value="Genomic_DNA"/>
</dbReference>
<evidence type="ECO:0000256" key="11">
    <source>
        <dbReference type="HAMAP-Rule" id="MF_00484"/>
    </source>
</evidence>
<keyword evidence="6" id="KW-0321">Glycogen metabolism</keyword>
<name>A0A143Y7B0_9LACT</name>
<dbReference type="InterPro" id="IPR014756">
    <property type="entry name" value="Ig_E-set"/>
</dbReference>
<dbReference type="PANTHER" id="PTHR45825">
    <property type="entry name" value="GRANULE-BOUND STARCH SYNTHASE 1, CHLOROPLASTIC/AMYLOPLASTIC"/>
    <property type="match status" value="1"/>
</dbReference>
<dbReference type="InterPro" id="IPR006407">
    <property type="entry name" value="GlgB"/>
</dbReference>
<dbReference type="CDD" id="cd03791">
    <property type="entry name" value="GT5_Glycogen_synthase_DULL1-like"/>
    <property type="match status" value="1"/>
</dbReference>
<dbReference type="InterPro" id="IPR001296">
    <property type="entry name" value="Glyco_trans_1"/>
</dbReference>
<dbReference type="Proteomes" id="UP000242754">
    <property type="component" value="Unassembled WGS sequence"/>
</dbReference>
<evidence type="ECO:0000256" key="5">
    <source>
        <dbReference type="ARBA" id="ARBA00010281"/>
    </source>
</evidence>
<keyword evidence="14" id="KW-1185">Reference proteome</keyword>
<dbReference type="NCBIfam" id="TIGR02095">
    <property type="entry name" value="glgA"/>
    <property type="match status" value="1"/>
</dbReference>
<evidence type="ECO:0000256" key="7">
    <source>
        <dbReference type="ARBA" id="ARBA00022676"/>
    </source>
</evidence>
<dbReference type="Gene3D" id="3.40.50.2000">
    <property type="entry name" value="Glycogen Phosphorylase B"/>
    <property type="match status" value="1"/>
</dbReference>
<dbReference type="SUPFAM" id="SSF51445">
    <property type="entry name" value="(Trans)glycosidases"/>
    <property type="match status" value="1"/>
</dbReference>
<keyword evidence="8 11" id="KW-0808">Transferase</keyword>
<dbReference type="NCBIfam" id="TIGR01515">
    <property type="entry name" value="branching_enzym"/>
    <property type="match status" value="1"/>
</dbReference>
<evidence type="ECO:0000256" key="4">
    <source>
        <dbReference type="ARBA" id="ARBA00004964"/>
    </source>
</evidence>
<comment type="function">
    <text evidence="3">Catalyzes the formation of the alpha-1,6-glucosidic linkages in glycogen by scission of a 1,4-alpha-linked oligosaccharide from growing alpha-1,4-glucan chains and the subsequent attachment of the oligosaccharide to the alpha-1,6 position.</text>
</comment>
<dbReference type="Pfam" id="PF02922">
    <property type="entry name" value="CBM_48"/>
    <property type="match status" value="1"/>
</dbReference>
<comment type="similarity">
    <text evidence="5 11">Belongs to the glycosyltransferase 1 family. Bacterial/plant glycogen synthase subfamily.</text>
</comment>
<dbReference type="SUPFAM" id="SSF81296">
    <property type="entry name" value="E set domains"/>
    <property type="match status" value="1"/>
</dbReference>
<evidence type="ECO:0000256" key="3">
    <source>
        <dbReference type="ARBA" id="ARBA00002953"/>
    </source>
</evidence>
<feature type="domain" description="Glycosyl hydrolase family 13 catalytic" evidence="12">
    <location>
        <begin position="154"/>
        <end position="485"/>
    </location>
</feature>
<dbReference type="PANTHER" id="PTHR45825:SF11">
    <property type="entry name" value="ALPHA AMYLASE DOMAIN-CONTAINING PROTEIN"/>
    <property type="match status" value="1"/>
</dbReference>
<evidence type="ECO:0000256" key="9">
    <source>
        <dbReference type="ARBA" id="ARBA00023056"/>
    </source>
</evidence>
<dbReference type="Pfam" id="PF00128">
    <property type="entry name" value="Alpha-amylase"/>
    <property type="match status" value="1"/>
</dbReference>
<comment type="pathway">
    <text evidence="4 11">Glycan biosynthesis; glycogen biosynthesis.</text>
</comment>
<dbReference type="InterPro" id="IPR017853">
    <property type="entry name" value="GH"/>
</dbReference>
<dbReference type="InterPro" id="IPR006047">
    <property type="entry name" value="GH13_cat_dom"/>
</dbReference>
<dbReference type="InterPro" id="IPR011835">
    <property type="entry name" value="GS/SS"/>
</dbReference>
<keyword evidence="9 11" id="KW-0320">Glycogen biosynthesis</keyword>
<dbReference type="InterPro" id="IPR044143">
    <property type="entry name" value="GlgB_N_E_set_prok"/>
</dbReference>
<accession>A0A143Y7B0</accession>